<dbReference type="GO" id="GO:0016020">
    <property type="term" value="C:membrane"/>
    <property type="evidence" value="ECO:0007669"/>
    <property type="project" value="EnsemblMetazoa"/>
</dbReference>
<keyword evidence="1" id="KW-0812">Transmembrane</keyword>
<dbReference type="EMBL" id="CH927020">
    <property type="protein sequence ID" value="EDW04363.1"/>
    <property type="molecule type" value="Genomic_DNA"/>
</dbReference>
<dbReference type="STRING" id="7222.B4K3Z1"/>
<reference evidence="2 3" key="1">
    <citation type="journal article" date="2007" name="Nature">
        <title>Evolution of genes and genomes on the Drosophila phylogeny.</title>
        <authorList>
            <consortium name="Drosophila 12 Genomes Consortium"/>
            <person name="Clark A.G."/>
            <person name="Eisen M.B."/>
            <person name="Smith D.R."/>
            <person name="Bergman C.M."/>
            <person name="Oliver B."/>
            <person name="Markow T.A."/>
            <person name="Kaufman T.C."/>
            <person name="Kellis M."/>
            <person name="Gelbart W."/>
            <person name="Iyer V.N."/>
            <person name="Pollard D.A."/>
            <person name="Sackton T.B."/>
            <person name="Larracuente A.M."/>
            <person name="Singh N.D."/>
            <person name="Abad J.P."/>
            <person name="Abt D.N."/>
            <person name="Adryan B."/>
            <person name="Aguade M."/>
            <person name="Akashi H."/>
            <person name="Anderson W.W."/>
            <person name="Aquadro C.F."/>
            <person name="Ardell D.H."/>
            <person name="Arguello R."/>
            <person name="Artieri C.G."/>
            <person name="Barbash D.A."/>
            <person name="Barker D."/>
            <person name="Barsanti P."/>
            <person name="Batterham P."/>
            <person name="Batzoglou S."/>
            <person name="Begun D."/>
            <person name="Bhutkar A."/>
            <person name="Blanco E."/>
            <person name="Bosak S.A."/>
            <person name="Bradley R.K."/>
            <person name="Brand A.D."/>
            <person name="Brent M.R."/>
            <person name="Brooks A.N."/>
            <person name="Brown R.H."/>
            <person name="Butlin R.K."/>
            <person name="Caggese C."/>
            <person name="Calvi B.R."/>
            <person name="Bernardo de Carvalho A."/>
            <person name="Caspi A."/>
            <person name="Castrezana S."/>
            <person name="Celniker S.E."/>
            <person name="Chang J.L."/>
            <person name="Chapple C."/>
            <person name="Chatterji S."/>
            <person name="Chinwalla A."/>
            <person name="Civetta A."/>
            <person name="Clifton S.W."/>
            <person name="Comeron J.M."/>
            <person name="Costello J.C."/>
            <person name="Coyne J.A."/>
            <person name="Daub J."/>
            <person name="David R.G."/>
            <person name="Delcher A.L."/>
            <person name="Delehaunty K."/>
            <person name="Do C.B."/>
            <person name="Ebling H."/>
            <person name="Edwards K."/>
            <person name="Eickbush T."/>
            <person name="Evans J.D."/>
            <person name="Filipski A."/>
            <person name="Findeiss S."/>
            <person name="Freyhult E."/>
            <person name="Fulton L."/>
            <person name="Fulton R."/>
            <person name="Garcia A.C."/>
            <person name="Gardiner A."/>
            <person name="Garfield D.A."/>
            <person name="Garvin B.E."/>
            <person name="Gibson G."/>
            <person name="Gilbert D."/>
            <person name="Gnerre S."/>
            <person name="Godfrey J."/>
            <person name="Good R."/>
            <person name="Gotea V."/>
            <person name="Gravely B."/>
            <person name="Greenberg A.J."/>
            <person name="Griffiths-Jones S."/>
            <person name="Gross S."/>
            <person name="Guigo R."/>
            <person name="Gustafson E.A."/>
            <person name="Haerty W."/>
            <person name="Hahn M.W."/>
            <person name="Halligan D.L."/>
            <person name="Halpern A.L."/>
            <person name="Halter G.M."/>
            <person name="Han M.V."/>
            <person name="Heger A."/>
            <person name="Hillier L."/>
            <person name="Hinrichs A.S."/>
            <person name="Holmes I."/>
            <person name="Hoskins R.A."/>
            <person name="Hubisz M.J."/>
            <person name="Hultmark D."/>
            <person name="Huntley M.A."/>
            <person name="Jaffe D.B."/>
            <person name="Jagadeeshan S."/>
            <person name="Jeck W.R."/>
            <person name="Johnson J."/>
            <person name="Jones C.D."/>
            <person name="Jordan W.C."/>
            <person name="Karpen G.H."/>
            <person name="Kataoka E."/>
            <person name="Keightley P.D."/>
            <person name="Kheradpour P."/>
            <person name="Kirkness E.F."/>
            <person name="Koerich L.B."/>
            <person name="Kristiansen K."/>
            <person name="Kudrna D."/>
            <person name="Kulathinal R.J."/>
            <person name="Kumar S."/>
            <person name="Kwok R."/>
            <person name="Lander E."/>
            <person name="Langley C.H."/>
            <person name="Lapoint R."/>
            <person name="Lazzaro B.P."/>
            <person name="Lee S.J."/>
            <person name="Levesque L."/>
            <person name="Li R."/>
            <person name="Lin C.F."/>
            <person name="Lin M.F."/>
            <person name="Lindblad-Toh K."/>
            <person name="Llopart A."/>
            <person name="Long M."/>
            <person name="Low L."/>
            <person name="Lozovsky E."/>
            <person name="Lu J."/>
            <person name="Luo M."/>
            <person name="Machado C.A."/>
            <person name="Makalowski W."/>
            <person name="Marzo M."/>
            <person name="Matsuda M."/>
            <person name="Matzkin L."/>
            <person name="McAllister B."/>
            <person name="McBride C.S."/>
            <person name="McKernan B."/>
            <person name="McKernan K."/>
            <person name="Mendez-Lago M."/>
            <person name="Minx P."/>
            <person name="Mollenhauer M.U."/>
            <person name="Montooth K."/>
            <person name="Mount S.M."/>
            <person name="Mu X."/>
            <person name="Myers E."/>
            <person name="Negre B."/>
            <person name="Newfeld S."/>
            <person name="Nielsen R."/>
            <person name="Noor M.A."/>
            <person name="O'Grady P."/>
            <person name="Pachter L."/>
            <person name="Papaceit M."/>
            <person name="Parisi M.J."/>
            <person name="Parisi M."/>
            <person name="Parts L."/>
            <person name="Pedersen J.S."/>
            <person name="Pesole G."/>
            <person name="Phillippy A.M."/>
            <person name="Ponting C.P."/>
            <person name="Pop M."/>
            <person name="Porcelli D."/>
            <person name="Powell J.R."/>
            <person name="Prohaska S."/>
            <person name="Pruitt K."/>
            <person name="Puig M."/>
            <person name="Quesneville H."/>
            <person name="Ram K.R."/>
            <person name="Rand D."/>
            <person name="Rasmussen M.D."/>
            <person name="Reed L.K."/>
            <person name="Reenan R."/>
            <person name="Reily A."/>
            <person name="Remington K.A."/>
            <person name="Rieger T.T."/>
            <person name="Ritchie M.G."/>
            <person name="Robin C."/>
            <person name="Rogers Y.H."/>
            <person name="Rohde C."/>
            <person name="Rozas J."/>
            <person name="Rubenfield M.J."/>
            <person name="Ruiz A."/>
            <person name="Russo S."/>
            <person name="Salzberg S.L."/>
            <person name="Sanchez-Gracia A."/>
            <person name="Saranga D.J."/>
            <person name="Sato H."/>
            <person name="Schaeffer S.W."/>
            <person name="Schatz M.C."/>
            <person name="Schlenke T."/>
            <person name="Schwartz R."/>
            <person name="Segarra C."/>
            <person name="Singh R.S."/>
            <person name="Sirot L."/>
            <person name="Sirota M."/>
            <person name="Sisneros N.B."/>
            <person name="Smith C.D."/>
            <person name="Smith T.F."/>
            <person name="Spieth J."/>
            <person name="Stage D.E."/>
            <person name="Stark A."/>
            <person name="Stephan W."/>
            <person name="Strausberg R.L."/>
            <person name="Strempel S."/>
            <person name="Sturgill D."/>
            <person name="Sutton G."/>
            <person name="Sutton G.G."/>
            <person name="Tao W."/>
            <person name="Teichmann S."/>
            <person name="Tobari Y.N."/>
            <person name="Tomimura Y."/>
            <person name="Tsolas J.M."/>
            <person name="Valente V.L."/>
            <person name="Venter E."/>
            <person name="Venter J.C."/>
            <person name="Vicario S."/>
            <person name="Vieira F.G."/>
            <person name="Vilella A.J."/>
            <person name="Villasante A."/>
            <person name="Walenz B."/>
            <person name="Wang J."/>
            <person name="Wasserman M."/>
            <person name="Watts T."/>
            <person name="Wilson D."/>
            <person name="Wilson R.K."/>
            <person name="Wing R.A."/>
            <person name="Wolfner M.F."/>
            <person name="Wong A."/>
            <person name="Wong G.K."/>
            <person name="Wu C.I."/>
            <person name="Wu G."/>
            <person name="Yamamoto D."/>
            <person name="Yang H.P."/>
            <person name="Yang S.P."/>
            <person name="Yorke J.A."/>
            <person name="Yoshida K."/>
            <person name="Zdobnov E."/>
            <person name="Zhang P."/>
            <person name="Zhang Y."/>
            <person name="Zimin A.V."/>
            <person name="Baldwin J."/>
            <person name="Abdouelleil A."/>
            <person name="Abdulkadir J."/>
            <person name="Abebe A."/>
            <person name="Abera B."/>
            <person name="Abreu J."/>
            <person name="Acer S.C."/>
            <person name="Aftuck L."/>
            <person name="Alexander A."/>
            <person name="An P."/>
            <person name="Anderson E."/>
            <person name="Anderson S."/>
            <person name="Arachi H."/>
            <person name="Azer M."/>
            <person name="Bachantsang P."/>
            <person name="Barry A."/>
            <person name="Bayul T."/>
            <person name="Berlin A."/>
            <person name="Bessette D."/>
            <person name="Bloom T."/>
            <person name="Blye J."/>
            <person name="Boguslavskiy L."/>
            <person name="Bonnet C."/>
            <person name="Boukhgalter B."/>
            <person name="Bourzgui I."/>
            <person name="Brown A."/>
            <person name="Cahill P."/>
            <person name="Channer S."/>
            <person name="Cheshatsang Y."/>
            <person name="Chuda L."/>
            <person name="Citroen M."/>
            <person name="Collymore A."/>
            <person name="Cooke P."/>
            <person name="Costello M."/>
            <person name="D'Aco K."/>
            <person name="Daza R."/>
            <person name="De Haan G."/>
            <person name="DeGray S."/>
            <person name="DeMaso C."/>
            <person name="Dhargay N."/>
            <person name="Dooley K."/>
            <person name="Dooley E."/>
            <person name="Doricent M."/>
            <person name="Dorje P."/>
            <person name="Dorjee K."/>
            <person name="Dupes A."/>
            <person name="Elong R."/>
            <person name="Falk J."/>
            <person name="Farina A."/>
            <person name="Faro S."/>
            <person name="Ferguson D."/>
            <person name="Fisher S."/>
            <person name="Foley C.D."/>
            <person name="Franke A."/>
            <person name="Friedrich D."/>
            <person name="Gadbois L."/>
            <person name="Gearin G."/>
            <person name="Gearin C.R."/>
            <person name="Giannoukos G."/>
            <person name="Goode T."/>
            <person name="Graham J."/>
            <person name="Grandbois E."/>
            <person name="Grewal S."/>
            <person name="Gyaltsen K."/>
            <person name="Hafez N."/>
            <person name="Hagos B."/>
            <person name="Hall J."/>
            <person name="Henson C."/>
            <person name="Hollinger A."/>
            <person name="Honan T."/>
            <person name="Huard M.D."/>
            <person name="Hughes L."/>
            <person name="Hurhula B."/>
            <person name="Husby M.E."/>
            <person name="Kamat A."/>
            <person name="Kanga B."/>
            <person name="Kashin S."/>
            <person name="Khazanovich D."/>
            <person name="Kisner P."/>
            <person name="Lance K."/>
            <person name="Lara M."/>
            <person name="Lee W."/>
            <person name="Lennon N."/>
            <person name="Letendre F."/>
            <person name="LeVine R."/>
            <person name="Lipovsky A."/>
            <person name="Liu X."/>
            <person name="Liu J."/>
            <person name="Liu S."/>
            <person name="Lokyitsang T."/>
            <person name="Lokyitsang Y."/>
            <person name="Lubonja R."/>
            <person name="Lui A."/>
            <person name="MacDonald P."/>
            <person name="Magnisalis V."/>
            <person name="Maru K."/>
            <person name="Matthews C."/>
            <person name="McCusker W."/>
            <person name="McDonough S."/>
            <person name="Mehta T."/>
            <person name="Meldrim J."/>
            <person name="Meneus L."/>
            <person name="Mihai O."/>
            <person name="Mihalev A."/>
            <person name="Mihova T."/>
            <person name="Mittelman R."/>
            <person name="Mlenga V."/>
            <person name="Montmayeur A."/>
            <person name="Mulrain L."/>
            <person name="Navidi A."/>
            <person name="Naylor J."/>
            <person name="Negash T."/>
            <person name="Nguyen T."/>
            <person name="Nguyen N."/>
            <person name="Nicol R."/>
            <person name="Norbu C."/>
            <person name="Norbu N."/>
            <person name="Novod N."/>
            <person name="O'Neill B."/>
            <person name="Osman S."/>
            <person name="Markiewicz E."/>
            <person name="Oyono O.L."/>
            <person name="Patti C."/>
            <person name="Phunkhang P."/>
            <person name="Pierre F."/>
            <person name="Priest M."/>
            <person name="Raghuraman S."/>
            <person name="Rege F."/>
            <person name="Reyes R."/>
            <person name="Rise C."/>
            <person name="Rogov P."/>
            <person name="Ross K."/>
            <person name="Ryan E."/>
            <person name="Settipalli S."/>
            <person name="Shea T."/>
            <person name="Sherpa N."/>
            <person name="Shi L."/>
            <person name="Shih D."/>
            <person name="Sparrow T."/>
            <person name="Spaulding J."/>
            <person name="Stalker J."/>
            <person name="Stange-Thomann N."/>
            <person name="Stavropoulos S."/>
            <person name="Stone C."/>
            <person name="Strader C."/>
            <person name="Tesfaye S."/>
            <person name="Thomson T."/>
            <person name="Thoulutsang Y."/>
            <person name="Thoulutsang D."/>
            <person name="Topham K."/>
            <person name="Topping I."/>
            <person name="Tsamla T."/>
            <person name="Vassiliev H."/>
            <person name="Vo A."/>
            <person name="Wangchuk T."/>
            <person name="Wangdi T."/>
            <person name="Weiand M."/>
            <person name="Wilkinson J."/>
            <person name="Wilson A."/>
            <person name="Yadav S."/>
            <person name="Young G."/>
            <person name="Yu Q."/>
            <person name="Zembek L."/>
            <person name="Zhong D."/>
            <person name="Zimmer A."/>
            <person name="Zwirko Z."/>
            <person name="Jaffe D.B."/>
            <person name="Alvarez P."/>
            <person name="Brockman W."/>
            <person name="Butler J."/>
            <person name="Chin C."/>
            <person name="Gnerre S."/>
            <person name="Grabherr M."/>
            <person name="Kleber M."/>
            <person name="Mauceli E."/>
            <person name="MacCallum I."/>
        </authorList>
    </citation>
    <scope>NUCLEOTIDE SEQUENCE [LARGE SCALE GENOMIC DNA]</scope>
    <source>
        <strain evidence="3">Tucson 15287-2541.00</strain>
    </source>
</reference>
<keyword evidence="1" id="KW-0472">Membrane</keyword>
<dbReference type="GO" id="GO:0042500">
    <property type="term" value="F:aspartic endopeptidase activity, intramembrane cleaving"/>
    <property type="evidence" value="ECO:0007669"/>
    <property type="project" value="EnsemblMetazoa"/>
</dbReference>
<organism evidence="3">
    <name type="scientific">Drosophila grimshawi</name>
    <name type="common">Hawaiian fruit fly</name>
    <name type="synonym">Idiomyia grimshawi</name>
    <dbReference type="NCBI Taxonomy" id="7222"/>
    <lineage>
        <taxon>Eukaryota</taxon>
        <taxon>Metazoa</taxon>
        <taxon>Ecdysozoa</taxon>
        <taxon>Arthropoda</taxon>
        <taxon>Hexapoda</taxon>
        <taxon>Insecta</taxon>
        <taxon>Pterygota</taxon>
        <taxon>Neoptera</taxon>
        <taxon>Endopterygota</taxon>
        <taxon>Diptera</taxon>
        <taxon>Brachycera</taxon>
        <taxon>Muscomorpha</taxon>
        <taxon>Ephydroidea</taxon>
        <taxon>Drosophilidae</taxon>
        <taxon>Drosophila</taxon>
        <taxon>Hawaiian Drosophila</taxon>
    </lineage>
</organism>
<dbReference type="HOGENOM" id="CLU_2415583_0_0_1"/>
<evidence type="ECO:0000313" key="2">
    <source>
        <dbReference type="EMBL" id="EDW04363.1"/>
    </source>
</evidence>
<sequence>MAEEVIGSVKDAIKGIFENVTGSPKNETITSEKKPSTPEGIAVAYGSLVIMAMLPIIFGSIRSVKLHKIKKVGGRPITPLFFALFAFTCTFT</sequence>
<evidence type="ECO:0000313" key="3">
    <source>
        <dbReference type="Proteomes" id="UP000001070"/>
    </source>
</evidence>
<keyword evidence="3" id="KW-1185">Reference proteome</keyword>
<dbReference type="InParanoid" id="B4K3Z1"/>
<protein>
    <submittedName>
        <fullName evidence="2">GH22226</fullName>
    </submittedName>
</protein>
<dbReference type="GO" id="GO:0005783">
    <property type="term" value="C:endoplasmic reticulum"/>
    <property type="evidence" value="ECO:0007669"/>
    <property type="project" value="EnsemblMetazoa"/>
</dbReference>
<dbReference type="GO" id="GO:0034620">
    <property type="term" value="P:cellular response to unfolded protein"/>
    <property type="evidence" value="ECO:0007669"/>
    <property type="project" value="EnsemblMetazoa"/>
</dbReference>
<dbReference type="OMA" id="FKSISYH"/>
<gene>
    <name evidence="2" type="primary">Dgri\GH22226</name>
    <name evidence="2" type="ORF">Dgri_GH22226</name>
</gene>
<dbReference type="MEROPS" id="A22.003"/>
<dbReference type="GO" id="GO:0016485">
    <property type="term" value="P:protein processing"/>
    <property type="evidence" value="ECO:0007669"/>
    <property type="project" value="EnsemblMetazoa"/>
</dbReference>
<dbReference type="eggNOG" id="KOG2443">
    <property type="taxonomic scope" value="Eukaryota"/>
</dbReference>
<name>B4K3Z1_DROGR</name>
<feature type="transmembrane region" description="Helical" evidence="1">
    <location>
        <begin position="41"/>
        <end position="61"/>
    </location>
</feature>
<proteinExistence type="predicted"/>
<dbReference type="Proteomes" id="UP000001070">
    <property type="component" value="Unassembled WGS sequence"/>
</dbReference>
<dbReference type="OrthoDB" id="29661at2759"/>
<accession>B4K3Z1</accession>
<dbReference type="GO" id="GO:0009003">
    <property type="term" value="F:signal peptidase activity"/>
    <property type="evidence" value="ECO:0007669"/>
    <property type="project" value="EnsemblMetazoa"/>
</dbReference>
<dbReference type="AlphaFoldDB" id="B4K3Z1"/>
<keyword evidence="1" id="KW-1133">Transmembrane helix</keyword>
<evidence type="ECO:0000256" key="1">
    <source>
        <dbReference type="SAM" id="Phobius"/>
    </source>
</evidence>